<dbReference type="Pfam" id="PF17244">
    <property type="entry name" value="CDC24_OB3"/>
    <property type="match status" value="1"/>
</dbReference>
<keyword evidence="5" id="KW-1185">Reference proteome</keyword>
<feature type="domain" description="Cell division control protein 24 OB" evidence="2">
    <location>
        <begin position="149"/>
        <end position="285"/>
    </location>
</feature>
<evidence type="ECO:0000259" key="1">
    <source>
        <dbReference type="Pfam" id="PF17244"/>
    </source>
</evidence>
<comment type="caution">
    <text evidence="4">The sequence shown here is derived from an EMBL/GenBank/DDBJ whole genome shotgun (WGS) entry which is preliminary data.</text>
</comment>
<dbReference type="PANTHER" id="PTHR36033">
    <property type="entry name" value="NUCLEIC ACID-BINDING PROTEINS SUPERFAMILY"/>
    <property type="match status" value="1"/>
</dbReference>
<dbReference type="AlphaFoldDB" id="A0AAV2Z8P0"/>
<organism evidence="4 5">
    <name type="scientific">Lagenidium giganteum</name>
    <dbReference type="NCBI Taxonomy" id="4803"/>
    <lineage>
        <taxon>Eukaryota</taxon>
        <taxon>Sar</taxon>
        <taxon>Stramenopiles</taxon>
        <taxon>Oomycota</taxon>
        <taxon>Peronosporomycetes</taxon>
        <taxon>Pythiales</taxon>
        <taxon>Pythiaceae</taxon>
    </lineage>
</organism>
<evidence type="ECO:0008006" key="6">
    <source>
        <dbReference type="Google" id="ProtNLM"/>
    </source>
</evidence>
<dbReference type="InterPro" id="IPR035203">
    <property type="entry name" value="Cdc24_OB3"/>
</dbReference>
<proteinExistence type="predicted"/>
<gene>
    <name evidence="4" type="ORF">N0F65_010516</name>
</gene>
<dbReference type="InterPro" id="IPR035200">
    <property type="entry name" value="Cdc24_OB2"/>
</dbReference>
<dbReference type="PANTHER" id="PTHR36033:SF1">
    <property type="entry name" value="NUCLEIC ACID-BINDING PROTEINS SUPERFAMILY"/>
    <property type="match status" value="1"/>
</dbReference>
<name>A0AAV2Z8P0_9STRA</name>
<dbReference type="Proteomes" id="UP001146120">
    <property type="component" value="Unassembled WGS sequence"/>
</dbReference>
<accession>A0AAV2Z8P0</accession>
<evidence type="ECO:0000259" key="2">
    <source>
        <dbReference type="Pfam" id="PF17245"/>
    </source>
</evidence>
<sequence>MELLEAMEELEAQAAVPQGSAAPMVDDVVVMQVKHTQQKLMAAHLQRSSGKDASSFPFFWVLSKLMKLYEEYPDGITDAIALTELMAAHYQRHNGRPLAGVAGHRGLQTEDDLLSEGFEDEAIYATIAHMDGHRLTLQLQTADSLDVWMTVNMYFHQRFRACMTCIQTMGSRQRRFPLTAQRQVIFTKAKVLERKDVSAHGQSTTVSLLPTPYMVLQLERGRAADEQFVAKAVSLAEIDRRAHPGNPHPLLQQSIVKARVVDIGAVRPCKTPLHIQRQVILLGEVTHEAARQTLRSSQRFIEGTHMLVLWDDQVVLSRLFNVGDDLIVFQPFVHMCEHNDDEIGSIVNEYSASQPHHRFYFEYGTATVLFTRNRHVTKATVTTGQATSLATDAHYSAIDRLPIEAIQSTWVNFAVYGQVDEIRVSHGIPLMAAYFYAYYDPTTGSSPASESSAIPQRSLDRAIVSKYYLVVLMRVYDAGSKRTLCVEITGENAVRALRLRRGQSVLLQGLVAVNLNDPAIASLRQDRIGQQQYAGTQGTAAFAFTNSDYSKQAPQPNGTSESHEIALMSDWVSIFGDQAAFQEARLSLINQTLGFLNSIRELPLMNHWCASALLNKRPVVSMLPIRMNITSLGWLIPSAGSDVFAIDSTCEQGFSTMLAHKPCLRPLEMAPRVHASDTDEPRWRCDFCHEIFTGMHETLQSFGDLVVAIEDGSTSELLAYCQGPMVESILGLAADEYVQLSLSDKRALLGRAIGRDFLFLLSRCDARSVVVQDNHAKQIRTAMSTRIDVVQQVDGYAQAQQLLRQLKHSRRSGDFE</sequence>
<dbReference type="Pfam" id="PF17246">
    <property type="entry name" value="CDC24_OB1"/>
    <property type="match status" value="1"/>
</dbReference>
<evidence type="ECO:0000313" key="5">
    <source>
        <dbReference type="Proteomes" id="UP001146120"/>
    </source>
</evidence>
<feature type="domain" description="Cell division control protein 24 OB" evidence="1">
    <location>
        <begin position="646"/>
        <end position="745"/>
    </location>
</feature>
<evidence type="ECO:0000313" key="4">
    <source>
        <dbReference type="EMBL" id="DBA02691.1"/>
    </source>
</evidence>
<reference evidence="4" key="2">
    <citation type="journal article" date="2023" name="Microbiol Resour">
        <title>Decontamination and Annotation of the Draft Genome Sequence of the Oomycete Lagenidium giganteum ARSEF 373.</title>
        <authorList>
            <person name="Morgan W.R."/>
            <person name="Tartar A."/>
        </authorList>
    </citation>
    <scope>NUCLEOTIDE SEQUENCE</scope>
    <source>
        <strain evidence="4">ARSEF 373</strain>
    </source>
</reference>
<dbReference type="Pfam" id="PF17245">
    <property type="entry name" value="CDC24_OB2"/>
    <property type="match status" value="1"/>
</dbReference>
<dbReference type="InterPro" id="IPR035201">
    <property type="entry name" value="Cdc24_OB1"/>
</dbReference>
<evidence type="ECO:0000259" key="3">
    <source>
        <dbReference type="Pfam" id="PF17246"/>
    </source>
</evidence>
<reference evidence="4" key="1">
    <citation type="submission" date="2022-11" db="EMBL/GenBank/DDBJ databases">
        <authorList>
            <person name="Morgan W.R."/>
            <person name="Tartar A."/>
        </authorList>
    </citation>
    <scope>NUCLEOTIDE SEQUENCE</scope>
    <source>
        <strain evidence="4">ARSEF 373</strain>
    </source>
</reference>
<protein>
    <recommendedName>
        <fullName evidence="6">CST complex subunit CTC1</fullName>
    </recommendedName>
</protein>
<dbReference type="EMBL" id="DAKRPA010000028">
    <property type="protein sequence ID" value="DBA02691.1"/>
    <property type="molecule type" value="Genomic_DNA"/>
</dbReference>
<feature type="domain" description="Cell division control protein 24 OB" evidence="3">
    <location>
        <begin position="33"/>
        <end position="92"/>
    </location>
</feature>